<evidence type="ECO:0000256" key="2">
    <source>
        <dbReference type="ARBA" id="ARBA00022475"/>
    </source>
</evidence>
<gene>
    <name evidence="9" type="ORF">AWB77_01177</name>
</gene>
<organism evidence="9 10">
    <name type="scientific">Caballeronia fortuita</name>
    <dbReference type="NCBI Taxonomy" id="1777138"/>
    <lineage>
        <taxon>Bacteria</taxon>
        <taxon>Pseudomonadati</taxon>
        <taxon>Pseudomonadota</taxon>
        <taxon>Betaproteobacteria</taxon>
        <taxon>Burkholderiales</taxon>
        <taxon>Burkholderiaceae</taxon>
        <taxon>Caballeronia</taxon>
    </lineage>
</organism>
<keyword evidence="5 7" id="KW-1133">Transmembrane helix</keyword>
<protein>
    <submittedName>
        <fullName evidence="9">Mammalian cell entry protein</fullName>
    </submittedName>
</protein>
<evidence type="ECO:0000256" key="3">
    <source>
        <dbReference type="ARBA" id="ARBA00022519"/>
    </source>
</evidence>
<feature type="domain" description="Mce/MlaD" evidence="8">
    <location>
        <begin position="161"/>
        <end position="221"/>
    </location>
</feature>
<feature type="transmembrane region" description="Helical" evidence="7">
    <location>
        <begin position="21"/>
        <end position="43"/>
    </location>
</feature>
<dbReference type="Pfam" id="PF02470">
    <property type="entry name" value="MlaD"/>
    <property type="match status" value="3"/>
</dbReference>
<feature type="domain" description="Mce/MlaD" evidence="8">
    <location>
        <begin position="46"/>
        <end position="134"/>
    </location>
</feature>
<dbReference type="RefSeq" id="WP_061133442.1">
    <property type="nucleotide sequence ID" value="NZ_FCNX02000002.1"/>
</dbReference>
<keyword evidence="2" id="KW-1003">Cell membrane</keyword>
<comment type="caution">
    <text evidence="9">The sequence shown here is derived from an EMBL/GenBank/DDBJ whole genome shotgun (WGS) entry which is preliminary data.</text>
</comment>
<evidence type="ECO:0000313" key="10">
    <source>
        <dbReference type="Proteomes" id="UP000054903"/>
    </source>
</evidence>
<comment type="subcellular location">
    <subcellularLocation>
        <location evidence="1">Cell inner membrane</location>
    </subcellularLocation>
</comment>
<dbReference type="Proteomes" id="UP000054903">
    <property type="component" value="Unassembled WGS sequence"/>
</dbReference>
<name>A0A157ZWE1_9BURK</name>
<evidence type="ECO:0000256" key="4">
    <source>
        <dbReference type="ARBA" id="ARBA00022692"/>
    </source>
</evidence>
<evidence type="ECO:0000259" key="8">
    <source>
        <dbReference type="Pfam" id="PF02470"/>
    </source>
</evidence>
<keyword evidence="10" id="KW-1185">Reference proteome</keyword>
<evidence type="ECO:0000256" key="6">
    <source>
        <dbReference type="ARBA" id="ARBA00023136"/>
    </source>
</evidence>
<keyword evidence="6 7" id="KW-0472">Membrane</keyword>
<dbReference type="AlphaFoldDB" id="A0A157ZWE1"/>
<dbReference type="STRING" id="1777138.AWB77_01177"/>
<evidence type="ECO:0000313" key="9">
    <source>
        <dbReference type="EMBL" id="SAK49864.1"/>
    </source>
</evidence>
<feature type="domain" description="Mce/MlaD" evidence="8">
    <location>
        <begin position="293"/>
        <end position="395"/>
    </location>
</feature>
<keyword evidence="4 7" id="KW-0812">Transmembrane</keyword>
<accession>A0A157ZWE1</accession>
<dbReference type="InterPro" id="IPR051800">
    <property type="entry name" value="PqiA-PqiB_transport"/>
</dbReference>
<proteinExistence type="predicted"/>
<keyword evidence="3" id="KW-0997">Cell inner membrane</keyword>
<dbReference type="PANTHER" id="PTHR30462:SF0">
    <property type="entry name" value="INTERMEMBRANE TRANSPORT PROTEIN YEBT"/>
    <property type="match status" value="1"/>
</dbReference>
<dbReference type="InterPro" id="IPR003399">
    <property type="entry name" value="Mce/MlaD"/>
</dbReference>
<dbReference type="PANTHER" id="PTHR30462">
    <property type="entry name" value="INTERMEMBRANE TRANSPORT PROTEIN PQIB-RELATED"/>
    <property type="match status" value="1"/>
</dbReference>
<dbReference type="GO" id="GO:0005886">
    <property type="term" value="C:plasma membrane"/>
    <property type="evidence" value="ECO:0007669"/>
    <property type="project" value="UniProtKB-SubCell"/>
</dbReference>
<evidence type="ECO:0000256" key="1">
    <source>
        <dbReference type="ARBA" id="ARBA00004533"/>
    </source>
</evidence>
<reference evidence="9" key="1">
    <citation type="submission" date="2016-01" db="EMBL/GenBank/DDBJ databases">
        <authorList>
            <person name="Peeters C."/>
        </authorList>
    </citation>
    <scope>NUCLEOTIDE SEQUENCE</scope>
    <source>
        <strain evidence="9">LMG 29320</strain>
    </source>
</reference>
<dbReference type="EMBL" id="FCNX02000002">
    <property type="protein sequence ID" value="SAK49864.1"/>
    <property type="molecule type" value="Genomic_DNA"/>
</dbReference>
<evidence type="ECO:0000256" key="7">
    <source>
        <dbReference type="SAM" id="Phobius"/>
    </source>
</evidence>
<evidence type="ECO:0000256" key="5">
    <source>
        <dbReference type="ARBA" id="ARBA00022989"/>
    </source>
</evidence>
<sequence length="533" mass="58110">MSSPDDMPDAEVVPKKRWRIPWVWVVPAIAVAVGIWLAVQAVLAQGPTVTISFKTGEGLEAGKTKIKFKDVDIGLVKSVALSKDYRHVVATAELTRDAANMLVDDTRFWVVRPRVAGGSVSGIGTLLSGAYIGMDIGHSKETRHDYTGLETPPVFASDVPGRQFVLKATDLGSVDVGTPIYFRRLQVGQVTSFELDKDGSGVTLHVFVNAPYDRYVNADSRFWQAGGIDVTLGTDGLKVNTQSLVSILIGGLAFETPAVSLSWAEAPRDTVFTLHPTRAEALRVQEHIVDKYVFAFDGSVRGLAVGAPVEFRGIQIGEVASINTRFDPVTKRISIPVEVNLYPERFTSRFENVPRGGRLVKDRKDLADLLVARGLRGQLRTGSLLTGQLYVSLDFFPHAKKASIDWNRSPPELPTTPSGLESMQDSINRIMTRIDKLPIEELTASARQTLDSTTTLMRGLNTEVVPQAATTLAAARAALDAAHSTLMPDSGLQQDTAEAIRELTRTAASFRSLADYLQQHPEALLRGKPEDKK</sequence>
<dbReference type="OrthoDB" id="9806984at2"/>